<protein>
    <recommendedName>
        <fullName evidence="2">Translation elongation factor-like protein</fullName>
    </recommendedName>
</protein>
<accession>A0A1V5MIM1</accession>
<evidence type="ECO:0008006" key="2">
    <source>
        <dbReference type="Google" id="ProtNLM"/>
    </source>
</evidence>
<dbReference type="AlphaFoldDB" id="A0A1V5MIM1"/>
<dbReference type="Gene3D" id="2.40.30.10">
    <property type="entry name" value="Translation factors"/>
    <property type="match status" value="1"/>
</dbReference>
<gene>
    <name evidence="1" type="ORF">BWY73_00485</name>
</gene>
<reference evidence="1" key="1">
    <citation type="submission" date="2017-02" db="EMBL/GenBank/DDBJ databases">
        <title>Delving into the versatile metabolic prowess of the omnipresent phylum Bacteroidetes.</title>
        <authorList>
            <person name="Nobu M.K."/>
            <person name="Mei R."/>
            <person name="Narihiro T."/>
            <person name="Kuroda K."/>
            <person name="Liu W.-T."/>
        </authorList>
    </citation>
    <scope>NUCLEOTIDE SEQUENCE</scope>
    <source>
        <strain evidence="1">ADurb.Bin417</strain>
    </source>
</reference>
<comment type="caution">
    <text evidence="1">The sequence shown here is derived from an EMBL/GenBank/DDBJ whole genome shotgun (WGS) entry which is preliminary data.</text>
</comment>
<dbReference type="SUPFAM" id="SSF50447">
    <property type="entry name" value="Translation proteins"/>
    <property type="match status" value="1"/>
</dbReference>
<organism evidence="1">
    <name type="scientific">candidate division TA06 bacterium ADurb.Bin417</name>
    <dbReference type="NCBI Taxonomy" id="1852828"/>
    <lineage>
        <taxon>Bacteria</taxon>
        <taxon>Bacteria division TA06</taxon>
    </lineage>
</organism>
<proteinExistence type="predicted"/>
<name>A0A1V5MIM1_UNCT6</name>
<dbReference type="InterPro" id="IPR009000">
    <property type="entry name" value="Transl_B-barrel_sf"/>
</dbReference>
<dbReference type="EMBL" id="MWAK01000045">
    <property type="protein sequence ID" value="OPZ93097.1"/>
    <property type="molecule type" value="Genomic_DNA"/>
</dbReference>
<sequence>MEEKEIGVVADFFGHIGVMALKLTGELKVGDKIHVRGHTTDLTQVVDSIQVEHEKIDAAAPGMDIGIKVTEKVRHGDRVYRVTE</sequence>
<evidence type="ECO:0000313" key="1">
    <source>
        <dbReference type="EMBL" id="OPZ93097.1"/>
    </source>
</evidence>
<dbReference type="Proteomes" id="UP000485484">
    <property type="component" value="Unassembled WGS sequence"/>
</dbReference>